<dbReference type="EMBL" id="JBHUFV010000020">
    <property type="protein sequence ID" value="MFD1932435.1"/>
    <property type="molecule type" value="Genomic_DNA"/>
</dbReference>
<evidence type="ECO:0000313" key="3">
    <source>
        <dbReference type="Proteomes" id="UP001597368"/>
    </source>
</evidence>
<feature type="region of interest" description="Disordered" evidence="1">
    <location>
        <begin position="1"/>
        <end position="47"/>
    </location>
</feature>
<comment type="caution">
    <text evidence="2">The sequence shown here is derived from an EMBL/GenBank/DDBJ whole genome shotgun (WGS) entry which is preliminary data.</text>
</comment>
<protein>
    <submittedName>
        <fullName evidence="2">Sulfurtransferase TusA family protein</fullName>
    </submittedName>
</protein>
<proteinExistence type="predicted"/>
<gene>
    <name evidence="2" type="ORF">ACFSKW_13215</name>
</gene>
<dbReference type="Gene3D" id="3.30.110.40">
    <property type="entry name" value="TusA-like domain"/>
    <property type="match status" value="1"/>
</dbReference>
<evidence type="ECO:0000313" key="2">
    <source>
        <dbReference type="EMBL" id="MFD1932435.1"/>
    </source>
</evidence>
<feature type="compositionally biased region" description="Acidic residues" evidence="1">
    <location>
        <begin position="31"/>
        <end position="40"/>
    </location>
</feature>
<dbReference type="InterPro" id="IPR036868">
    <property type="entry name" value="TusA-like_sf"/>
</dbReference>
<feature type="compositionally biased region" description="Low complexity" evidence="1">
    <location>
        <begin position="7"/>
        <end position="30"/>
    </location>
</feature>
<sequence length="134" mass="13773">MSHRQVNAAPATPGPTDADPTNGNPATLDPADGDPPDGDDGSPAVPVVLDGGDARCVLLLIQLARLVTGLEAGTVVHVIATDPAAPLDLPAWCHLTCHPYLGPVPGRNRPTYALQVSGQARPMDPGAPWRRPGS</sequence>
<accession>A0ABW4SS73</accession>
<dbReference type="RefSeq" id="WP_379572493.1">
    <property type="nucleotide sequence ID" value="NZ_JBHUFV010000020.1"/>
</dbReference>
<organism evidence="2 3">
    <name type="scientific">Nonomuraea mangrovi</name>
    <dbReference type="NCBI Taxonomy" id="2316207"/>
    <lineage>
        <taxon>Bacteria</taxon>
        <taxon>Bacillati</taxon>
        <taxon>Actinomycetota</taxon>
        <taxon>Actinomycetes</taxon>
        <taxon>Streptosporangiales</taxon>
        <taxon>Streptosporangiaceae</taxon>
        <taxon>Nonomuraea</taxon>
    </lineage>
</organism>
<evidence type="ECO:0000256" key="1">
    <source>
        <dbReference type="SAM" id="MobiDB-lite"/>
    </source>
</evidence>
<dbReference type="Proteomes" id="UP001597368">
    <property type="component" value="Unassembled WGS sequence"/>
</dbReference>
<reference evidence="3" key="1">
    <citation type="journal article" date="2019" name="Int. J. Syst. Evol. Microbiol.">
        <title>The Global Catalogue of Microorganisms (GCM) 10K type strain sequencing project: providing services to taxonomists for standard genome sequencing and annotation.</title>
        <authorList>
            <consortium name="The Broad Institute Genomics Platform"/>
            <consortium name="The Broad Institute Genome Sequencing Center for Infectious Disease"/>
            <person name="Wu L."/>
            <person name="Ma J."/>
        </authorList>
    </citation>
    <scope>NUCLEOTIDE SEQUENCE [LARGE SCALE GENOMIC DNA]</scope>
    <source>
        <strain evidence="3">ICMP 6774ER</strain>
    </source>
</reference>
<name>A0ABW4SS73_9ACTN</name>
<keyword evidence="3" id="KW-1185">Reference proteome</keyword>
<dbReference type="SUPFAM" id="SSF64307">
    <property type="entry name" value="SirA-like"/>
    <property type="match status" value="1"/>
</dbReference>